<dbReference type="GO" id="GO:0005829">
    <property type="term" value="C:cytosol"/>
    <property type="evidence" value="ECO:0007669"/>
    <property type="project" value="TreeGrafter"/>
</dbReference>
<accession>A0A0H3CEK4</accession>
<dbReference type="InterPro" id="IPR020843">
    <property type="entry name" value="ER"/>
</dbReference>
<dbReference type="InterPro" id="IPR036291">
    <property type="entry name" value="NAD(P)-bd_dom_sf"/>
</dbReference>
<dbReference type="NCBIfam" id="NF008024">
    <property type="entry name" value="PRK10754.1"/>
    <property type="match status" value="1"/>
</dbReference>
<feature type="domain" description="Enoyl reductase (ER)" evidence="3">
    <location>
        <begin position="10"/>
        <end position="319"/>
    </location>
</feature>
<gene>
    <name evidence="4" type="primary">qor</name>
    <name evidence="4" type="ordered locus">CCNA_03875</name>
</gene>
<dbReference type="Pfam" id="PF00107">
    <property type="entry name" value="ADH_zinc_N"/>
    <property type="match status" value="1"/>
</dbReference>
<dbReference type="FunFam" id="3.40.50.720:FF:000053">
    <property type="entry name" value="Quinone oxidoreductase 1"/>
    <property type="match status" value="1"/>
</dbReference>
<dbReference type="EMBL" id="CP001340">
    <property type="protein sequence ID" value="ACL97340.1"/>
    <property type="molecule type" value="Genomic_DNA"/>
</dbReference>
<evidence type="ECO:0000313" key="4">
    <source>
        <dbReference type="EMBL" id="ACL97340.1"/>
    </source>
</evidence>
<proteinExistence type="predicted"/>
<evidence type="ECO:0000259" key="3">
    <source>
        <dbReference type="SMART" id="SM00829"/>
    </source>
</evidence>
<dbReference type="InterPro" id="IPR002364">
    <property type="entry name" value="Quin_OxRdtase/zeta-crystal_CS"/>
</dbReference>
<keyword evidence="1" id="KW-0521">NADP</keyword>
<dbReference type="SUPFAM" id="SSF50129">
    <property type="entry name" value="GroES-like"/>
    <property type="match status" value="1"/>
</dbReference>
<name>A0A0H3CEK4_CAUVN</name>
<dbReference type="CDD" id="cd05286">
    <property type="entry name" value="QOR2"/>
    <property type="match status" value="1"/>
</dbReference>
<dbReference type="InterPro" id="IPR013154">
    <property type="entry name" value="ADH-like_N"/>
</dbReference>
<dbReference type="InterPro" id="IPR013149">
    <property type="entry name" value="ADH-like_C"/>
</dbReference>
<organism evidence="4 5">
    <name type="scientific">Caulobacter vibrioides (strain NA1000 / CB15N)</name>
    <name type="common">Caulobacter crescentus</name>
    <dbReference type="NCBI Taxonomy" id="565050"/>
    <lineage>
        <taxon>Bacteria</taxon>
        <taxon>Pseudomonadati</taxon>
        <taxon>Pseudomonadota</taxon>
        <taxon>Alphaproteobacteria</taxon>
        <taxon>Caulobacterales</taxon>
        <taxon>Caulobacteraceae</taxon>
        <taxon>Caulobacter</taxon>
    </lineage>
</organism>
<keyword evidence="5" id="KW-1185">Reference proteome</keyword>
<dbReference type="AlphaFoldDB" id="A0A0H3CEK4"/>
<dbReference type="PANTHER" id="PTHR48106">
    <property type="entry name" value="QUINONE OXIDOREDUCTASE PIG3-RELATED"/>
    <property type="match status" value="1"/>
</dbReference>
<dbReference type="EC" id="1.6.5.5" evidence="4"/>
<dbReference type="GO" id="GO:0008270">
    <property type="term" value="F:zinc ion binding"/>
    <property type="evidence" value="ECO:0007669"/>
    <property type="project" value="InterPro"/>
</dbReference>
<dbReference type="Gene3D" id="3.40.50.720">
    <property type="entry name" value="NAD(P)-binding Rossmann-like Domain"/>
    <property type="match status" value="1"/>
</dbReference>
<dbReference type="Pfam" id="PF08240">
    <property type="entry name" value="ADH_N"/>
    <property type="match status" value="1"/>
</dbReference>
<evidence type="ECO:0000256" key="2">
    <source>
        <dbReference type="ARBA" id="ARBA00023002"/>
    </source>
</evidence>
<dbReference type="PANTHER" id="PTHR48106:SF13">
    <property type="entry name" value="QUINONE OXIDOREDUCTASE-RELATED"/>
    <property type="match status" value="1"/>
</dbReference>
<dbReference type="PATRIC" id="fig|565050.3.peg.3780"/>
<dbReference type="RefSeq" id="YP_002519248.1">
    <property type="nucleotide sequence ID" value="NC_011916.1"/>
</dbReference>
<dbReference type="KEGG" id="ccs:CCNA_03875"/>
<keyword evidence="2 4" id="KW-0560">Oxidoreductase</keyword>
<evidence type="ECO:0000256" key="1">
    <source>
        <dbReference type="ARBA" id="ARBA00022857"/>
    </source>
</evidence>
<dbReference type="Proteomes" id="UP000001364">
    <property type="component" value="Chromosome"/>
</dbReference>
<dbReference type="RefSeq" id="WP_010921586.1">
    <property type="nucleotide sequence ID" value="NC_011916.1"/>
</dbReference>
<dbReference type="Gene3D" id="3.90.180.10">
    <property type="entry name" value="Medium-chain alcohol dehydrogenases, catalytic domain"/>
    <property type="match status" value="1"/>
</dbReference>
<sequence>MLAVQAVRTGGPEVLEVVDLPLPSPGPGQILVRHQAVGLNYIDTYHRSGLYPVKTPLVIGLEAAGVVESVGEAVTRFKVGDRVAYNGTMGAYAQAAVVPAERAVLVPDGVSLEVAAAALLKGMTAEFLVRRCFHVKQGDWVLVHAAAGGVGQILVQWCKALGATVVATVGSTAKATIARDLGADHVIDYSHEDVAARVAELTGGRGVAVVYDGVGKDTWEASLASLARRGMLVTFGNASGPAPAFPPLALAPKSAFVTRPKLFDYIVTTEELDESAQALFAVIASGAIKIDIGQTFPLAEARAAHEALEGRRTTGATLLLP</sequence>
<evidence type="ECO:0000313" key="5">
    <source>
        <dbReference type="Proteomes" id="UP000001364"/>
    </source>
</evidence>
<dbReference type="GO" id="GO:0003960">
    <property type="term" value="F:quinone reductase (NADPH) activity"/>
    <property type="evidence" value="ECO:0007669"/>
    <property type="project" value="UniProtKB-EC"/>
</dbReference>
<dbReference type="GO" id="GO:0070402">
    <property type="term" value="F:NADPH binding"/>
    <property type="evidence" value="ECO:0007669"/>
    <property type="project" value="TreeGrafter"/>
</dbReference>
<protein>
    <submittedName>
        <fullName evidence="4">Quinone oxidoreductase</fullName>
        <ecNumber evidence="4">1.6.5.5</ecNumber>
    </submittedName>
</protein>
<dbReference type="GO" id="GO:0035925">
    <property type="term" value="F:mRNA 3'-UTR AU-rich region binding"/>
    <property type="evidence" value="ECO:0007669"/>
    <property type="project" value="TreeGrafter"/>
</dbReference>
<reference evidence="4 5" key="1">
    <citation type="journal article" date="2010" name="J. Bacteriol.">
        <title>The genetic basis of laboratory adaptation in Caulobacter crescentus.</title>
        <authorList>
            <person name="Marks M.E."/>
            <person name="Castro-Rojas C.M."/>
            <person name="Teiling C."/>
            <person name="Du L."/>
            <person name="Kapatral V."/>
            <person name="Walunas T.L."/>
            <person name="Crosson S."/>
        </authorList>
    </citation>
    <scope>NUCLEOTIDE SEQUENCE [LARGE SCALE GENOMIC DNA]</scope>
    <source>
        <strain evidence="5">NA1000 / CB15N</strain>
    </source>
</reference>
<dbReference type="InterPro" id="IPR047618">
    <property type="entry name" value="QOR-like"/>
</dbReference>
<dbReference type="OrthoDB" id="9805883at2"/>
<dbReference type="SMR" id="A0A0H3CEK4"/>
<dbReference type="GeneID" id="7332723"/>
<dbReference type="HOGENOM" id="CLU_026673_3_1_5"/>
<dbReference type="PhylomeDB" id="A0A0H3CEK4"/>
<dbReference type="SUPFAM" id="SSF51735">
    <property type="entry name" value="NAD(P)-binding Rossmann-fold domains"/>
    <property type="match status" value="1"/>
</dbReference>
<dbReference type="SMART" id="SM00829">
    <property type="entry name" value="PKS_ER"/>
    <property type="match status" value="1"/>
</dbReference>
<dbReference type="PROSITE" id="PS01162">
    <property type="entry name" value="QOR_ZETA_CRYSTAL"/>
    <property type="match status" value="1"/>
</dbReference>
<dbReference type="InterPro" id="IPR011032">
    <property type="entry name" value="GroES-like_sf"/>
</dbReference>